<accession>A0AAU9UXE2</accession>
<dbReference type="EMBL" id="CAKOGL010000025">
    <property type="protein sequence ID" value="CAH2102663.1"/>
    <property type="molecule type" value="Genomic_DNA"/>
</dbReference>
<feature type="domain" description="Reverse transcriptase" evidence="1">
    <location>
        <begin position="1"/>
        <end position="210"/>
    </location>
</feature>
<dbReference type="PROSITE" id="PS50878">
    <property type="entry name" value="RT_POL"/>
    <property type="match status" value="1"/>
</dbReference>
<evidence type="ECO:0000313" key="3">
    <source>
        <dbReference type="Proteomes" id="UP001153954"/>
    </source>
</evidence>
<dbReference type="GO" id="GO:0071897">
    <property type="term" value="P:DNA biosynthetic process"/>
    <property type="evidence" value="ECO:0007669"/>
    <property type="project" value="UniProtKB-ARBA"/>
</dbReference>
<organism evidence="2 3">
    <name type="scientific">Euphydryas editha</name>
    <name type="common">Edith's checkerspot</name>
    <dbReference type="NCBI Taxonomy" id="104508"/>
    <lineage>
        <taxon>Eukaryota</taxon>
        <taxon>Metazoa</taxon>
        <taxon>Ecdysozoa</taxon>
        <taxon>Arthropoda</taxon>
        <taxon>Hexapoda</taxon>
        <taxon>Insecta</taxon>
        <taxon>Pterygota</taxon>
        <taxon>Neoptera</taxon>
        <taxon>Endopterygota</taxon>
        <taxon>Lepidoptera</taxon>
        <taxon>Glossata</taxon>
        <taxon>Ditrysia</taxon>
        <taxon>Papilionoidea</taxon>
        <taxon>Nymphalidae</taxon>
        <taxon>Nymphalinae</taxon>
        <taxon>Euphydryas</taxon>
    </lineage>
</organism>
<evidence type="ECO:0000313" key="2">
    <source>
        <dbReference type="EMBL" id="CAH2102663.1"/>
    </source>
</evidence>
<dbReference type="InterPro" id="IPR043502">
    <property type="entry name" value="DNA/RNA_pol_sf"/>
</dbReference>
<reference evidence="2" key="1">
    <citation type="submission" date="2022-03" db="EMBL/GenBank/DDBJ databases">
        <authorList>
            <person name="Tunstrom K."/>
        </authorList>
    </citation>
    <scope>NUCLEOTIDE SEQUENCE</scope>
</reference>
<dbReference type="InterPro" id="IPR000477">
    <property type="entry name" value="RT_dom"/>
</dbReference>
<evidence type="ECO:0000259" key="1">
    <source>
        <dbReference type="PROSITE" id="PS50878"/>
    </source>
</evidence>
<gene>
    <name evidence="2" type="ORF">EEDITHA_LOCUS17260</name>
</gene>
<comment type="caution">
    <text evidence="2">The sequence shown here is derived from an EMBL/GenBank/DDBJ whole genome shotgun (WGS) entry which is preliminary data.</text>
</comment>
<protein>
    <recommendedName>
        <fullName evidence="1">Reverse transcriptase domain-containing protein</fullName>
    </recommendedName>
</protein>
<dbReference type="Proteomes" id="UP001153954">
    <property type="component" value="Unassembled WGS sequence"/>
</dbReference>
<dbReference type="AlphaFoldDB" id="A0AAU9UXE2"/>
<dbReference type="Pfam" id="PF00078">
    <property type="entry name" value="RVT_1"/>
    <property type="match status" value="1"/>
</dbReference>
<keyword evidence="3" id="KW-1185">Reference proteome</keyword>
<dbReference type="SUPFAM" id="SSF56672">
    <property type="entry name" value="DNA/RNA polymerases"/>
    <property type="match status" value="1"/>
</dbReference>
<sequence>MSASVHKLLIHGADIIKELPLPVGLFSEDVLETNQKEYKSIRLFHARKTSRIDTNTDIVHWMLIASDPVIASKRRNHNRKRKPFPVEVLEMLDVFLIEPADDDDGDEETVNDNDEIDRQGLAQGDPLSALLFNVATMSICKNLNDSIFISQYADDLAMSVTCKDINSAVSELQPALDRVTRLLGDLGLKISAVKSKTCLFNRSRKQSVHT</sequence>
<proteinExistence type="predicted"/>
<name>A0AAU9UXE2_EUPED</name>